<dbReference type="Proteomes" id="UP000184112">
    <property type="component" value="Unassembled WGS sequence"/>
</dbReference>
<dbReference type="EMBL" id="FQWH01000002">
    <property type="protein sequence ID" value="SHG27632.1"/>
    <property type="molecule type" value="Genomic_DNA"/>
</dbReference>
<sequence>MDILVGIKGNTFKMVFNLKVFRTLGKVWNLPSLPEVMERVSLIENIESGSFEVYEVLYDLIFQAIDCCPGNQIKISKEEIENLEISELMELAQGMTEGITASFPDSKTEEDTEKKITAPEN</sequence>
<evidence type="ECO:0000313" key="2">
    <source>
        <dbReference type="EMBL" id="SHG27632.1"/>
    </source>
</evidence>
<organism evidence="2 3">
    <name type="scientific">Flavobacterium johnsoniae</name>
    <name type="common">Cytophaga johnsonae</name>
    <dbReference type="NCBI Taxonomy" id="986"/>
    <lineage>
        <taxon>Bacteria</taxon>
        <taxon>Pseudomonadati</taxon>
        <taxon>Bacteroidota</taxon>
        <taxon>Flavobacteriia</taxon>
        <taxon>Flavobacteriales</taxon>
        <taxon>Flavobacteriaceae</taxon>
        <taxon>Flavobacterium</taxon>
    </lineage>
</organism>
<evidence type="ECO:0000313" key="3">
    <source>
        <dbReference type="Proteomes" id="UP000184112"/>
    </source>
</evidence>
<dbReference type="AlphaFoldDB" id="A0A1M5IH45"/>
<protein>
    <recommendedName>
        <fullName evidence="4">Tail assembly chaperone</fullName>
    </recommendedName>
</protein>
<proteinExistence type="predicted"/>
<gene>
    <name evidence="2" type="ORF">SAMN05444388_102100</name>
</gene>
<feature type="region of interest" description="Disordered" evidence="1">
    <location>
        <begin position="99"/>
        <end position="121"/>
    </location>
</feature>
<dbReference type="RefSeq" id="WP_073408408.1">
    <property type="nucleotide sequence ID" value="NZ_FQWH01000002.1"/>
</dbReference>
<accession>A0A1M5IH45</accession>
<evidence type="ECO:0008006" key="4">
    <source>
        <dbReference type="Google" id="ProtNLM"/>
    </source>
</evidence>
<evidence type="ECO:0000256" key="1">
    <source>
        <dbReference type="SAM" id="MobiDB-lite"/>
    </source>
</evidence>
<feature type="compositionally biased region" description="Basic and acidic residues" evidence="1">
    <location>
        <begin position="106"/>
        <end position="121"/>
    </location>
</feature>
<name>A0A1M5IH45_FLAJO</name>
<reference evidence="2 3" key="1">
    <citation type="submission" date="2016-11" db="EMBL/GenBank/DDBJ databases">
        <authorList>
            <person name="Jaros S."/>
            <person name="Januszkiewicz K."/>
            <person name="Wedrychowicz H."/>
        </authorList>
    </citation>
    <scope>NUCLEOTIDE SEQUENCE [LARGE SCALE GENOMIC DNA]</scope>
    <source>
        <strain evidence="2 3">DSM 6792</strain>
    </source>
</reference>